<keyword evidence="4" id="KW-0418">Kinase</keyword>
<organism evidence="4 5">
    <name type="scientific">Seminavis robusta</name>
    <dbReference type="NCBI Taxonomy" id="568900"/>
    <lineage>
        <taxon>Eukaryota</taxon>
        <taxon>Sar</taxon>
        <taxon>Stramenopiles</taxon>
        <taxon>Ochrophyta</taxon>
        <taxon>Bacillariophyta</taxon>
        <taxon>Bacillariophyceae</taxon>
        <taxon>Bacillariophycidae</taxon>
        <taxon>Naviculales</taxon>
        <taxon>Naviculaceae</taxon>
        <taxon>Seminavis</taxon>
    </lineage>
</organism>
<evidence type="ECO:0000313" key="4">
    <source>
        <dbReference type="EMBL" id="CAB9506051.1"/>
    </source>
</evidence>
<dbReference type="PANTHER" id="PTHR44329">
    <property type="entry name" value="SERINE/THREONINE-PROTEIN KINASE TNNI3K-RELATED"/>
    <property type="match status" value="1"/>
</dbReference>
<keyword evidence="1" id="KW-0067">ATP-binding</keyword>
<accession>A0A9N8H9F0</accession>
<sequence>MFLKRSSSFHGGAKNGQANGTTSTTTPTTSTSPLRMWRRKQHRRSQSADDADSNAAAVASAVAAQFKAEQEELWRLKRREIQLGKILGEGGFAQVFSVTTKRAQLYPWKRQKLALKQLRPELLKDKTLFARAASSLVQESRIMAQLKGHPHILQLRGVSDEEEEPLPTKRGFDSFFLVTDALRETMTDRLLKWQENPSSSRKVLEQRWNHQLQYALQTAKALVHCHENGIIFRDCKADNLGFSDDHTVQLFDFGMARELPCEDFDDAQTCASSLDDAHGGEELFQMTMCGTQRHVAPEVYNRGWYNLKADSYSFAMTVLELVTGKKPFPGMSLPVHKILVLEGGGRPNVDAFPAGLQAILRQAWAQNISERWTMAQVCAALETYIGSADCSRHDPTNASNKTAAPVLQDQARSNNLAATRQRTACKKSMLASAA</sequence>
<keyword evidence="1" id="KW-0547">Nucleotide-binding</keyword>
<comment type="caution">
    <text evidence="4">The sequence shown here is derived from an EMBL/GenBank/DDBJ whole genome shotgun (WGS) entry which is preliminary data.</text>
</comment>
<dbReference type="OrthoDB" id="104655at2759"/>
<protein>
    <submittedName>
        <fullName evidence="4">SPS1-related proline-alanine-rich protein kinase</fullName>
    </submittedName>
</protein>
<dbReference type="Pfam" id="PF00069">
    <property type="entry name" value="Pkinase"/>
    <property type="match status" value="1"/>
</dbReference>
<dbReference type="InterPro" id="IPR011009">
    <property type="entry name" value="Kinase-like_dom_sf"/>
</dbReference>
<dbReference type="InterPro" id="IPR051681">
    <property type="entry name" value="Ser/Thr_Kinases-Pseudokinases"/>
</dbReference>
<feature type="domain" description="Protein kinase" evidence="3">
    <location>
        <begin position="81"/>
        <end position="385"/>
    </location>
</feature>
<reference evidence="4" key="1">
    <citation type="submission" date="2020-06" db="EMBL/GenBank/DDBJ databases">
        <authorList>
            <consortium name="Plant Systems Biology data submission"/>
        </authorList>
    </citation>
    <scope>NUCLEOTIDE SEQUENCE</scope>
    <source>
        <strain evidence="4">D6</strain>
    </source>
</reference>
<dbReference type="PROSITE" id="PS50011">
    <property type="entry name" value="PROTEIN_KINASE_DOM"/>
    <property type="match status" value="1"/>
</dbReference>
<evidence type="ECO:0000256" key="1">
    <source>
        <dbReference type="PROSITE-ProRule" id="PRU10141"/>
    </source>
</evidence>
<keyword evidence="5" id="KW-1185">Reference proteome</keyword>
<dbReference type="InterPro" id="IPR017441">
    <property type="entry name" value="Protein_kinase_ATP_BS"/>
</dbReference>
<dbReference type="Proteomes" id="UP001153069">
    <property type="component" value="Unassembled WGS sequence"/>
</dbReference>
<feature type="region of interest" description="Disordered" evidence="2">
    <location>
        <begin position="1"/>
        <end position="53"/>
    </location>
</feature>
<evidence type="ECO:0000259" key="3">
    <source>
        <dbReference type="PROSITE" id="PS50011"/>
    </source>
</evidence>
<dbReference type="GO" id="GO:0004674">
    <property type="term" value="F:protein serine/threonine kinase activity"/>
    <property type="evidence" value="ECO:0007669"/>
    <property type="project" value="TreeGrafter"/>
</dbReference>
<dbReference type="GO" id="GO:0005524">
    <property type="term" value="F:ATP binding"/>
    <property type="evidence" value="ECO:0007669"/>
    <property type="project" value="UniProtKB-UniRule"/>
</dbReference>
<dbReference type="SUPFAM" id="SSF56112">
    <property type="entry name" value="Protein kinase-like (PK-like)"/>
    <property type="match status" value="1"/>
</dbReference>
<evidence type="ECO:0000256" key="2">
    <source>
        <dbReference type="SAM" id="MobiDB-lite"/>
    </source>
</evidence>
<keyword evidence="4" id="KW-0808">Transferase</keyword>
<dbReference type="InterPro" id="IPR000719">
    <property type="entry name" value="Prot_kinase_dom"/>
</dbReference>
<name>A0A9N8H9F0_9STRA</name>
<feature type="compositionally biased region" description="Low complexity" evidence="2">
    <location>
        <begin position="21"/>
        <end position="33"/>
    </location>
</feature>
<feature type="binding site" evidence="1">
    <location>
        <position position="116"/>
    </location>
    <ligand>
        <name>ATP</name>
        <dbReference type="ChEBI" id="CHEBI:30616"/>
    </ligand>
</feature>
<dbReference type="Gene3D" id="1.10.510.10">
    <property type="entry name" value="Transferase(Phosphotransferase) domain 1"/>
    <property type="match status" value="1"/>
</dbReference>
<feature type="compositionally biased region" description="Basic residues" evidence="2">
    <location>
        <begin position="36"/>
        <end position="45"/>
    </location>
</feature>
<dbReference type="AlphaFoldDB" id="A0A9N8H9F0"/>
<dbReference type="PROSITE" id="PS00107">
    <property type="entry name" value="PROTEIN_KINASE_ATP"/>
    <property type="match status" value="1"/>
</dbReference>
<gene>
    <name evidence="4" type="ORF">SEMRO_252_G099590.1</name>
</gene>
<dbReference type="Gene3D" id="3.30.200.20">
    <property type="entry name" value="Phosphorylase Kinase, domain 1"/>
    <property type="match status" value="1"/>
</dbReference>
<evidence type="ECO:0000313" key="5">
    <source>
        <dbReference type="Proteomes" id="UP001153069"/>
    </source>
</evidence>
<proteinExistence type="predicted"/>
<dbReference type="EMBL" id="CAICTM010000251">
    <property type="protein sequence ID" value="CAB9506051.1"/>
    <property type="molecule type" value="Genomic_DNA"/>
</dbReference>